<dbReference type="InterPro" id="IPR012675">
    <property type="entry name" value="Beta-grasp_dom_sf"/>
</dbReference>
<dbReference type="Gene3D" id="3.10.20.30">
    <property type="match status" value="1"/>
</dbReference>
<dbReference type="PROSITE" id="PS00197">
    <property type="entry name" value="2FE2S_FER_1"/>
    <property type="match status" value="1"/>
</dbReference>
<evidence type="ECO:0000256" key="6">
    <source>
        <dbReference type="ARBA" id="ARBA00023014"/>
    </source>
</evidence>
<dbReference type="CDD" id="cd00207">
    <property type="entry name" value="fer2"/>
    <property type="match status" value="1"/>
</dbReference>
<evidence type="ECO:0000256" key="1">
    <source>
        <dbReference type="ARBA" id="ARBA00022630"/>
    </source>
</evidence>
<reference evidence="9 10" key="2">
    <citation type="submission" date="2020-03" db="EMBL/GenBank/DDBJ databases">
        <title>Roseomonas stagni sp. nov., isolated from pond water in Japan.</title>
        <authorList>
            <person name="Furuhata K."/>
            <person name="Miyamoto H."/>
            <person name="Goto K."/>
        </authorList>
    </citation>
    <scope>NUCLEOTIDE SEQUENCE [LARGE SCALE GENOMIC DNA]</scope>
    <source>
        <strain evidence="9 10">PeD5</strain>
    </source>
</reference>
<comment type="caution">
    <text evidence="9">The sequence shown here is derived from an EMBL/GenBank/DDBJ whole genome shotgun (WGS) entry which is preliminary data.</text>
</comment>
<dbReference type="InterPro" id="IPR039261">
    <property type="entry name" value="FNR_nucleotide-bd"/>
</dbReference>
<reference evidence="9 10" key="1">
    <citation type="submission" date="2020-02" db="EMBL/GenBank/DDBJ databases">
        <authorList>
            <person name="Kim H.M."/>
            <person name="Jeon C.O."/>
        </authorList>
    </citation>
    <scope>NUCLEOTIDE SEQUENCE [LARGE SCALE GENOMIC DNA]</scope>
    <source>
        <strain evidence="9 10">PeD5</strain>
    </source>
</reference>
<protein>
    <submittedName>
        <fullName evidence="9">Oxidoreductase</fullName>
    </submittedName>
</protein>
<dbReference type="InterPro" id="IPR050415">
    <property type="entry name" value="MRET"/>
</dbReference>
<dbReference type="GO" id="GO:0046872">
    <property type="term" value="F:metal ion binding"/>
    <property type="evidence" value="ECO:0007669"/>
    <property type="project" value="UniProtKB-KW"/>
</dbReference>
<dbReference type="PANTHER" id="PTHR47354:SF1">
    <property type="entry name" value="CARNITINE MONOOXYGENASE REDUCTASE SUBUNIT"/>
    <property type="match status" value="1"/>
</dbReference>
<accession>A0A6M1LHD5</accession>
<dbReference type="PANTHER" id="PTHR47354">
    <property type="entry name" value="NADH OXIDOREDUCTASE HCR"/>
    <property type="match status" value="1"/>
</dbReference>
<dbReference type="InterPro" id="IPR036010">
    <property type="entry name" value="2Fe-2S_ferredoxin-like_sf"/>
</dbReference>
<dbReference type="Gene3D" id="2.40.30.10">
    <property type="entry name" value="Translation factors"/>
    <property type="match status" value="1"/>
</dbReference>
<evidence type="ECO:0000313" key="10">
    <source>
        <dbReference type="Proteomes" id="UP000475385"/>
    </source>
</evidence>
<dbReference type="PROSITE" id="PS51384">
    <property type="entry name" value="FAD_FR"/>
    <property type="match status" value="1"/>
</dbReference>
<dbReference type="RefSeq" id="WP_164693595.1">
    <property type="nucleotide sequence ID" value="NZ_JAAIKB010000002.1"/>
</dbReference>
<evidence type="ECO:0000259" key="8">
    <source>
        <dbReference type="PROSITE" id="PS51384"/>
    </source>
</evidence>
<dbReference type="InterPro" id="IPR017938">
    <property type="entry name" value="Riboflavin_synthase-like_b-brl"/>
</dbReference>
<dbReference type="InterPro" id="IPR006058">
    <property type="entry name" value="2Fe2S_fd_BS"/>
</dbReference>
<dbReference type="EMBL" id="JAAIKB010000002">
    <property type="protein sequence ID" value="NGM19713.1"/>
    <property type="molecule type" value="Genomic_DNA"/>
</dbReference>
<dbReference type="PRINTS" id="PR00409">
    <property type="entry name" value="PHDIOXRDTASE"/>
</dbReference>
<gene>
    <name evidence="9" type="ORF">G3576_06780</name>
</gene>
<dbReference type="GO" id="GO:0016491">
    <property type="term" value="F:oxidoreductase activity"/>
    <property type="evidence" value="ECO:0007669"/>
    <property type="project" value="UniProtKB-KW"/>
</dbReference>
<dbReference type="InterPro" id="IPR001041">
    <property type="entry name" value="2Fe-2S_ferredoxin-type"/>
</dbReference>
<dbReference type="Pfam" id="PF00111">
    <property type="entry name" value="Fer2"/>
    <property type="match status" value="1"/>
</dbReference>
<dbReference type="SUPFAM" id="SSF54292">
    <property type="entry name" value="2Fe-2S ferredoxin-like"/>
    <property type="match status" value="1"/>
</dbReference>
<dbReference type="Proteomes" id="UP000475385">
    <property type="component" value="Unassembled WGS sequence"/>
</dbReference>
<dbReference type="InterPro" id="IPR017927">
    <property type="entry name" value="FAD-bd_FR_type"/>
</dbReference>
<keyword evidence="6" id="KW-0411">Iron-sulfur</keyword>
<organism evidence="9 10">
    <name type="scientific">Falsiroseomonas algicola</name>
    <dbReference type="NCBI Taxonomy" id="2716930"/>
    <lineage>
        <taxon>Bacteria</taxon>
        <taxon>Pseudomonadati</taxon>
        <taxon>Pseudomonadota</taxon>
        <taxon>Alphaproteobacteria</taxon>
        <taxon>Acetobacterales</taxon>
        <taxon>Roseomonadaceae</taxon>
        <taxon>Falsiroseomonas</taxon>
    </lineage>
</organism>
<keyword evidence="4" id="KW-0560">Oxidoreductase</keyword>
<dbReference type="CDD" id="cd06185">
    <property type="entry name" value="PDR_like"/>
    <property type="match status" value="1"/>
</dbReference>
<keyword evidence="1" id="KW-0285">Flavoprotein</keyword>
<dbReference type="PROSITE" id="PS51085">
    <property type="entry name" value="2FE2S_FER_2"/>
    <property type="match status" value="1"/>
</dbReference>
<keyword evidence="3" id="KW-0479">Metal-binding</keyword>
<dbReference type="SUPFAM" id="SSF52343">
    <property type="entry name" value="Ferredoxin reductase-like, C-terminal NADP-linked domain"/>
    <property type="match status" value="1"/>
</dbReference>
<feature type="domain" description="2Fe-2S ferredoxin-type" evidence="7">
    <location>
        <begin position="223"/>
        <end position="310"/>
    </location>
</feature>
<feature type="domain" description="FAD-binding FR-type" evidence="8">
    <location>
        <begin position="2"/>
        <end position="103"/>
    </location>
</feature>
<evidence type="ECO:0000256" key="4">
    <source>
        <dbReference type="ARBA" id="ARBA00023002"/>
    </source>
</evidence>
<name>A0A6M1LHD5_9PROT</name>
<evidence type="ECO:0000313" key="9">
    <source>
        <dbReference type="EMBL" id="NGM19713.1"/>
    </source>
</evidence>
<keyword evidence="10" id="KW-1185">Reference proteome</keyword>
<evidence type="ECO:0000256" key="5">
    <source>
        <dbReference type="ARBA" id="ARBA00023004"/>
    </source>
</evidence>
<evidence type="ECO:0000256" key="3">
    <source>
        <dbReference type="ARBA" id="ARBA00022723"/>
    </source>
</evidence>
<dbReference type="GO" id="GO:0051537">
    <property type="term" value="F:2 iron, 2 sulfur cluster binding"/>
    <property type="evidence" value="ECO:0007669"/>
    <property type="project" value="UniProtKB-KW"/>
</dbReference>
<dbReference type="Gene3D" id="3.40.50.80">
    <property type="entry name" value="Nucleotide-binding domain of ferredoxin-NADP reductase (FNR) module"/>
    <property type="match status" value="1"/>
</dbReference>
<dbReference type="AlphaFoldDB" id="A0A6M1LHD5"/>
<proteinExistence type="predicted"/>
<dbReference type="SUPFAM" id="SSF63380">
    <property type="entry name" value="Riboflavin synthase domain-like"/>
    <property type="match status" value="1"/>
</dbReference>
<evidence type="ECO:0000256" key="2">
    <source>
        <dbReference type="ARBA" id="ARBA00022714"/>
    </source>
</evidence>
<sequence length="310" mass="33113">MAGTLTLRLRGLRWEAEGVFALELEAADGGVLPRFEPGAHIDLLLPGLPPRQYSLCGDPADVARWRIGVRAVAGGRVSQLIHRALRPGALLEASLPRNNFPLLASTNYLFIAGGIGITPLLPMLRAVGPRGTLLFCAKSAADAPFLAEARATGGTVEVFASSEGQRLDIARRLATVPAETRLYCCGPERLMLAVEQAAAHWPQDRVHFEWFAARSRPEDEGSESFDLVCAQRGLTLSVAAGTSVLHALRGAGIDLPSSCEQGVCGTCECRVLEGEIDHRDSILSAAERAEGAVMMACVSRARGKRLVLDL</sequence>
<keyword evidence="2" id="KW-0001">2Fe-2S</keyword>
<evidence type="ECO:0000259" key="7">
    <source>
        <dbReference type="PROSITE" id="PS51085"/>
    </source>
</evidence>
<keyword evidence="5" id="KW-0408">Iron</keyword>